<dbReference type="EMBL" id="JAAXLJ010000008">
    <property type="protein sequence ID" value="NLR18499.1"/>
    <property type="molecule type" value="Genomic_DNA"/>
</dbReference>
<feature type="domain" description="Helicase C-terminal" evidence="5">
    <location>
        <begin position="303"/>
        <end position="450"/>
    </location>
</feature>
<dbReference type="PROSITE" id="PS51194">
    <property type="entry name" value="HELICASE_CTER"/>
    <property type="match status" value="1"/>
</dbReference>
<dbReference type="SMART" id="SM00487">
    <property type="entry name" value="DEXDc"/>
    <property type="match status" value="1"/>
</dbReference>
<dbReference type="Pfam" id="PF00270">
    <property type="entry name" value="DEAD"/>
    <property type="match status" value="1"/>
</dbReference>
<evidence type="ECO:0000256" key="3">
    <source>
        <dbReference type="ARBA" id="ARBA00023125"/>
    </source>
</evidence>
<keyword evidence="1" id="KW-0547">Nucleotide-binding</keyword>
<dbReference type="Proteomes" id="UP000763447">
    <property type="component" value="Unassembled WGS sequence"/>
</dbReference>
<dbReference type="Pfam" id="PF00271">
    <property type="entry name" value="Helicase_C"/>
    <property type="match status" value="1"/>
</dbReference>
<dbReference type="Gene3D" id="3.40.50.300">
    <property type="entry name" value="P-loop containing nucleotide triphosphate hydrolases"/>
    <property type="match status" value="2"/>
</dbReference>
<dbReference type="SUPFAM" id="SSF52540">
    <property type="entry name" value="P-loop containing nucleoside triphosphate hydrolases"/>
    <property type="match status" value="1"/>
</dbReference>
<dbReference type="InterPro" id="IPR014001">
    <property type="entry name" value="Helicase_ATP-bd"/>
</dbReference>
<keyword evidence="3" id="KW-0238">DNA-binding</keyword>
<dbReference type="GO" id="GO:0004386">
    <property type="term" value="F:helicase activity"/>
    <property type="evidence" value="ECO:0007669"/>
    <property type="project" value="UniProtKB-KW"/>
</dbReference>
<sequence>MRIMQATQLFGRQLIATDVSVEPSWQSQLVRRPAMIFNGQWAICQRCGRKTVKQTVQLPEGDYYCPHCFQLGRVTSNQWLWSLPETNQFRRQADSPLSWSGELTPAQATCSQNINQVFIAGRTHLLWAVTGAGKTEMLFYGIEQALMKGLRVGIASPRVDVCLELAPRLKAAFASVPQAVLYGEMDGSYDYCQLTICTTHQLLRFYHAFDVLVIDEVDAFPFAADPGLHYAAEQAKKETGALLYLTATPSRALLRQERQKKLTVSYLPARYHGYPLPEIRVKLTSRWRQTLTKHRLSGGLNRALKQIVANQRRFLLFVPHVNDLSILESVLQRQFPTMSMVTVHASDPDRHEKVQRMRDGQLDCLITTTILERGVTFANIDVVVLGADDAVFSTAALVQIAGRAGRKAAHPDGLVIFFADSQTKAIKEACHQITFVNHKARKEGLIGHHD</sequence>
<proteinExistence type="predicted"/>
<protein>
    <submittedName>
        <fullName evidence="6">DNA/RNA helicase</fullName>
    </submittedName>
</protein>
<evidence type="ECO:0000313" key="6">
    <source>
        <dbReference type="EMBL" id="NLR18499.1"/>
    </source>
</evidence>
<evidence type="ECO:0000256" key="2">
    <source>
        <dbReference type="ARBA" id="ARBA00022840"/>
    </source>
</evidence>
<dbReference type="SMART" id="SM00490">
    <property type="entry name" value="HELICc"/>
    <property type="match status" value="1"/>
</dbReference>
<organism evidence="6 7">
    <name type="scientific">Secundilactobacillus angelensis</name>
    <dbReference type="NCBI Taxonomy" id="2722706"/>
    <lineage>
        <taxon>Bacteria</taxon>
        <taxon>Bacillati</taxon>
        <taxon>Bacillota</taxon>
        <taxon>Bacilli</taxon>
        <taxon>Lactobacillales</taxon>
        <taxon>Lactobacillaceae</taxon>
        <taxon>Secundilactobacillus</taxon>
    </lineage>
</organism>
<reference evidence="6 7" key="1">
    <citation type="submission" date="2020-04" db="EMBL/GenBank/DDBJ databases">
        <title>A novel species of genus Lactobacillus that was isolated from fermented food Zha-chili.</title>
        <authorList>
            <person name="Zhang Z."/>
        </authorList>
    </citation>
    <scope>NUCLEOTIDE SEQUENCE [LARGE SCALE GENOMIC DNA]</scope>
    <source>
        <strain evidence="7">HBUAS51383</strain>
    </source>
</reference>
<dbReference type="InterPro" id="IPR027417">
    <property type="entry name" value="P-loop_NTPase"/>
</dbReference>
<name>A0ABX1KXZ1_9LACO</name>
<feature type="domain" description="Helicase ATP-binding" evidence="4">
    <location>
        <begin position="115"/>
        <end position="267"/>
    </location>
</feature>
<gene>
    <name evidence="6" type="ORF">HC026_06120</name>
</gene>
<comment type="caution">
    <text evidence="6">The sequence shown here is derived from an EMBL/GenBank/DDBJ whole genome shotgun (WGS) entry which is preliminary data.</text>
</comment>
<dbReference type="PANTHER" id="PTHR30580:SF1">
    <property type="entry name" value="COMF OPERON PROTEIN 1"/>
    <property type="match status" value="1"/>
</dbReference>
<keyword evidence="6" id="KW-0378">Hydrolase</keyword>
<evidence type="ECO:0000256" key="1">
    <source>
        <dbReference type="ARBA" id="ARBA00022741"/>
    </source>
</evidence>
<keyword evidence="6" id="KW-0347">Helicase</keyword>
<dbReference type="PANTHER" id="PTHR30580">
    <property type="entry name" value="PRIMOSOMAL PROTEIN N"/>
    <property type="match status" value="1"/>
</dbReference>
<evidence type="ECO:0000259" key="4">
    <source>
        <dbReference type="PROSITE" id="PS51192"/>
    </source>
</evidence>
<dbReference type="InterPro" id="IPR001650">
    <property type="entry name" value="Helicase_C-like"/>
</dbReference>
<keyword evidence="2" id="KW-0067">ATP-binding</keyword>
<keyword evidence="7" id="KW-1185">Reference proteome</keyword>
<dbReference type="PROSITE" id="PS51192">
    <property type="entry name" value="HELICASE_ATP_BIND_1"/>
    <property type="match status" value="1"/>
</dbReference>
<evidence type="ECO:0000313" key="7">
    <source>
        <dbReference type="Proteomes" id="UP000763447"/>
    </source>
</evidence>
<accession>A0ABX1KXZ1</accession>
<dbReference type="InterPro" id="IPR011545">
    <property type="entry name" value="DEAD/DEAH_box_helicase_dom"/>
</dbReference>
<evidence type="ECO:0000259" key="5">
    <source>
        <dbReference type="PROSITE" id="PS51194"/>
    </source>
</evidence>